<sequence length="312" mass="37084">MKRIISFVLLLLFTIVFWFSGNKMIKNFVLNDLEKDNYIITMKRDLLSLMVAYPDYIKKIEKGFDDRVYVVMKSGKKILYDDKNKKNYSQKLNNPDIQDMMEQVYPLGEIKNLMEKNYDPGRIRVYPLLKEVYGYTQSEVQKNLVSVKVGYRYFAFNGKNNASENLNAAMQEIMLLIKRKSSIYSYIFPANGTFNYRYIAGTNRLSAHSFGIAIDLKRDKRDYWRWASNSQGQERLKQFPKEVVRIFEKNNFIWGGKWGHFDILHFEYRPELIIKSKYFSKLPPSDKPWYYGVPLDNEEVRKYIQIIDNAIK</sequence>
<name>A0A419SWD2_9FIRM</name>
<dbReference type="Gene3D" id="3.30.1380.10">
    <property type="match status" value="1"/>
</dbReference>
<dbReference type="EMBL" id="MCIB01000037">
    <property type="protein sequence ID" value="RKD29520.1"/>
    <property type="molecule type" value="Genomic_DNA"/>
</dbReference>
<protein>
    <submittedName>
        <fullName evidence="2">Glycoside hydrolase</fullName>
    </submittedName>
</protein>
<dbReference type="GO" id="GO:0008233">
    <property type="term" value="F:peptidase activity"/>
    <property type="evidence" value="ECO:0007669"/>
    <property type="project" value="InterPro"/>
</dbReference>
<accession>A0A419SWD2</accession>
<dbReference type="OrthoDB" id="9799970at2"/>
<reference evidence="2 3" key="1">
    <citation type="submission" date="2016-08" db="EMBL/GenBank/DDBJ databases">
        <title>Novel Firmicutes and Novel Genomes.</title>
        <authorList>
            <person name="Poppleton D.I."/>
            <person name="Gribaldo S."/>
        </authorList>
    </citation>
    <scope>NUCLEOTIDE SEQUENCE [LARGE SCALE GENOMIC DNA]</scope>
    <source>
        <strain evidence="2 3">CTT3</strain>
    </source>
</reference>
<dbReference type="InterPro" id="IPR039561">
    <property type="entry name" value="Peptidase_M15C"/>
</dbReference>
<dbReference type="Proteomes" id="UP000284177">
    <property type="component" value="Unassembled WGS sequence"/>
</dbReference>
<comment type="caution">
    <text evidence="2">The sequence shown here is derived from an EMBL/GenBank/DDBJ whole genome shotgun (WGS) entry which is preliminary data.</text>
</comment>
<evidence type="ECO:0000313" key="3">
    <source>
        <dbReference type="Proteomes" id="UP000284177"/>
    </source>
</evidence>
<keyword evidence="3" id="KW-1185">Reference proteome</keyword>
<dbReference type="SUPFAM" id="SSF55166">
    <property type="entry name" value="Hedgehog/DD-peptidase"/>
    <property type="match status" value="1"/>
</dbReference>
<evidence type="ECO:0000313" key="2">
    <source>
        <dbReference type="EMBL" id="RKD29520.1"/>
    </source>
</evidence>
<dbReference type="AlphaFoldDB" id="A0A419SWD2"/>
<keyword evidence="2" id="KW-0378">Hydrolase</keyword>
<dbReference type="Pfam" id="PF13539">
    <property type="entry name" value="Peptidase_M15_4"/>
    <property type="match status" value="1"/>
</dbReference>
<gene>
    <name evidence="2" type="ORF">BET03_05525</name>
</gene>
<dbReference type="RefSeq" id="WP_120170468.1">
    <property type="nucleotide sequence ID" value="NZ_MCIB01000037.1"/>
</dbReference>
<organism evidence="2 3">
    <name type="scientific">Thermohalobacter berrensis</name>
    <dbReference type="NCBI Taxonomy" id="99594"/>
    <lineage>
        <taxon>Bacteria</taxon>
        <taxon>Bacillati</taxon>
        <taxon>Bacillota</taxon>
        <taxon>Tissierellia</taxon>
        <taxon>Tissierellales</taxon>
        <taxon>Thermohalobacteraceae</taxon>
        <taxon>Thermohalobacter</taxon>
    </lineage>
</organism>
<dbReference type="InterPro" id="IPR009045">
    <property type="entry name" value="Zn_M74/Hedgehog-like"/>
</dbReference>
<proteinExistence type="predicted"/>
<feature type="domain" description="Peptidase M15C" evidence="1">
    <location>
        <begin position="201"/>
        <end position="268"/>
    </location>
</feature>
<evidence type="ECO:0000259" key="1">
    <source>
        <dbReference type="Pfam" id="PF13539"/>
    </source>
</evidence>